<organism evidence="2 3">
    <name type="scientific">SAR86 cluster bacterium</name>
    <dbReference type="NCBI Taxonomy" id="2030880"/>
    <lineage>
        <taxon>Bacteria</taxon>
        <taxon>Pseudomonadati</taxon>
        <taxon>Pseudomonadota</taxon>
        <taxon>Gammaproteobacteria</taxon>
        <taxon>SAR86 cluster</taxon>
    </lineage>
</organism>
<dbReference type="EC" id="4.1.3.30" evidence="2"/>
<sequence>MSISFFEVLKNEKPLSVAGAINPYSALLAKKTGIKALYISGAGVANASFGLPDLALTSLDNVLEDLRRIRGISNLPILVDCDTGWGSALNISKTTKEMISAGASGIHIEDQVSEKRCGHRPNKEIVSTGEMCDRMKAAKDAISEDEFMLMARTDAFANEGINGTIERAQRYVEAGANALFPEAITSLEDYKTLSDTVSVPILANITEFGMTPLFKKDELKKAGISIILHP</sequence>
<dbReference type="GO" id="GO:0046421">
    <property type="term" value="F:methylisocitrate lyase activity"/>
    <property type="evidence" value="ECO:0007669"/>
    <property type="project" value="UniProtKB-EC"/>
</dbReference>
<dbReference type="Pfam" id="PF13714">
    <property type="entry name" value="PEP_mutase"/>
    <property type="match status" value="1"/>
</dbReference>
<dbReference type="AlphaFoldDB" id="A0A937HYV9"/>
<dbReference type="Proteomes" id="UP000744438">
    <property type="component" value="Unassembled WGS sequence"/>
</dbReference>
<dbReference type="InterPro" id="IPR018523">
    <property type="entry name" value="Isocitrate_lyase_ph_CS"/>
</dbReference>
<evidence type="ECO:0000256" key="1">
    <source>
        <dbReference type="ARBA" id="ARBA00022723"/>
    </source>
</evidence>
<accession>A0A937HYV9</accession>
<protein>
    <submittedName>
        <fullName evidence="2">Methylisocitrate lyase</fullName>
        <ecNumber evidence="2">4.1.3.30</ecNumber>
    </submittedName>
</protein>
<proteinExistence type="predicted"/>
<dbReference type="PROSITE" id="PS00161">
    <property type="entry name" value="ISOCITRATE_LYASE"/>
    <property type="match status" value="1"/>
</dbReference>
<dbReference type="GO" id="GO:0046872">
    <property type="term" value="F:metal ion binding"/>
    <property type="evidence" value="ECO:0007669"/>
    <property type="project" value="UniProtKB-KW"/>
</dbReference>
<dbReference type="InterPro" id="IPR039556">
    <property type="entry name" value="ICL/PEPM"/>
</dbReference>
<reference evidence="2" key="1">
    <citation type="submission" date="2020-10" db="EMBL/GenBank/DDBJ databases">
        <title>Microbiome of the Black Sea water column analyzed by genome centric metagenomics.</title>
        <authorList>
            <person name="Cabello-Yeves P.J."/>
            <person name="Callieri C."/>
            <person name="Picazo A."/>
            <person name="Mehrshad M."/>
            <person name="Haro-Moreno J.M."/>
            <person name="Roda-Garcia J."/>
            <person name="Dzembekova N."/>
            <person name="Slabakova V."/>
            <person name="Slabakova N."/>
            <person name="Moncheva S."/>
            <person name="Rodriguez-Valera F."/>
        </authorList>
    </citation>
    <scope>NUCLEOTIDE SEQUENCE</scope>
    <source>
        <strain evidence="2">BS307-5m-G49</strain>
    </source>
</reference>
<dbReference type="InterPro" id="IPR015813">
    <property type="entry name" value="Pyrv/PenolPyrv_kinase-like_dom"/>
</dbReference>
<name>A0A937HYV9_9GAMM</name>
<dbReference type="CDD" id="cd00377">
    <property type="entry name" value="ICL_PEPM"/>
    <property type="match status" value="1"/>
</dbReference>
<dbReference type="PANTHER" id="PTHR42905">
    <property type="entry name" value="PHOSPHOENOLPYRUVATE CARBOXYLASE"/>
    <property type="match status" value="1"/>
</dbReference>
<dbReference type="Gene3D" id="3.20.20.60">
    <property type="entry name" value="Phosphoenolpyruvate-binding domains"/>
    <property type="match status" value="1"/>
</dbReference>
<dbReference type="GO" id="GO:0019629">
    <property type="term" value="P:propionate catabolic process, 2-methylcitrate cycle"/>
    <property type="evidence" value="ECO:0007669"/>
    <property type="project" value="TreeGrafter"/>
</dbReference>
<dbReference type="SUPFAM" id="SSF51621">
    <property type="entry name" value="Phosphoenolpyruvate/pyruvate domain"/>
    <property type="match status" value="1"/>
</dbReference>
<dbReference type="EMBL" id="JADHQC010000009">
    <property type="protein sequence ID" value="MBL6811701.1"/>
    <property type="molecule type" value="Genomic_DNA"/>
</dbReference>
<dbReference type="PANTHER" id="PTHR42905:SF5">
    <property type="entry name" value="CARBOXYVINYL-CARBOXYPHOSPHONATE PHOSPHORYLMUTASE, CHLOROPLASTIC"/>
    <property type="match status" value="1"/>
</dbReference>
<keyword evidence="1" id="KW-0479">Metal-binding</keyword>
<gene>
    <name evidence="2" type="primary">prpB</name>
    <name evidence="2" type="ORF">ISQ63_02320</name>
</gene>
<feature type="non-terminal residue" evidence="2">
    <location>
        <position position="230"/>
    </location>
</feature>
<dbReference type="InterPro" id="IPR040442">
    <property type="entry name" value="Pyrv_kinase-like_dom_sf"/>
</dbReference>
<evidence type="ECO:0000313" key="3">
    <source>
        <dbReference type="Proteomes" id="UP000744438"/>
    </source>
</evidence>
<evidence type="ECO:0000313" key="2">
    <source>
        <dbReference type="EMBL" id="MBL6811701.1"/>
    </source>
</evidence>
<dbReference type="NCBIfam" id="NF008455">
    <property type="entry name" value="PRK11320.1"/>
    <property type="match status" value="1"/>
</dbReference>
<keyword evidence="2" id="KW-0456">Lyase</keyword>
<comment type="caution">
    <text evidence="2">The sequence shown here is derived from an EMBL/GenBank/DDBJ whole genome shotgun (WGS) entry which is preliminary data.</text>
</comment>